<gene>
    <name evidence="2" type="ORF">ARMGADRAFT_1018549</name>
    <name evidence="1" type="ORF">ARMGADRAFT_1021148</name>
</gene>
<evidence type="ECO:0000313" key="3">
    <source>
        <dbReference type="Proteomes" id="UP000217790"/>
    </source>
</evidence>
<name>A0A2H3CNR6_ARMGA</name>
<dbReference type="EMBL" id="KZ293698">
    <property type="protein sequence ID" value="PBK84428.1"/>
    <property type="molecule type" value="Genomic_DNA"/>
</dbReference>
<evidence type="ECO:0000313" key="1">
    <source>
        <dbReference type="EMBL" id="PBK80048.1"/>
    </source>
</evidence>
<evidence type="ECO:0000313" key="2">
    <source>
        <dbReference type="EMBL" id="PBK84428.1"/>
    </source>
</evidence>
<sequence>MASKQRSYYMQEQGMRDNACKLQLTERPRSSEILFRFMAIFDDEFFQPCDL</sequence>
<dbReference type="EMBL" id="KZ293754">
    <property type="protein sequence ID" value="PBK80048.1"/>
    <property type="molecule type" value="Genomic_DNA"/>
</dbReference>
<protein>
    <submittedName>
        <fullName evidence="1">Uncharacterized protein</fullName>
    </submittedName>
</protein>
<reference evidence="1" key="2">
    <citation type="journal article" date="2017" name="Nat. Ecol. Evol.">
        <title>Lineage-specific genetic innovations streamline the genomes of Armillaria species to pathogenesis.</title>
        <authorList>
            <consortium name="DOE Joint Genome Institute"/>
            <person name="Sipos G."/>
            <person name="Prasanna A.N."/>
            <person name="Walter M.C."/>
            <person name="O'Connor E."/>
            <person name="Balint B."/>
            <person name="Krizsan K."/>
            <person name="Kiss B."/>
            <person name="Hess J."/>
            <person name="Varga T."/>
            <person name="Slot J."/>
            <person name="Riley R."/>
            <person name="Boka B."/>
            <person name="Rigling D."/>
            <person name="Barry K."/>
            <person name="Lee J."/>
            <person name="Mihaltcheva S."/>
            <person name="LaButti K."/>
            <person name="Lipzen A."/>
            <person name="Waldron R."/>
            <person name="Moloney N.M."/>
            <person name="Sperisen C."/>
            <person name="Kredics L."/>
            <person name="Vagvolgyi C."/>
            <person name="Patrignani A."/>
            <person name="Fitzpatrick D."/>
            <person name="Nagy I."/>
            <person name="Doyle S."/>
            <person name="Anderson J."/>
            <person name="Grigoriev I.V."/>
            <person name="Guldener U."/>
            <person name="Munsterkotter M."/>
            <person name="Nagy L.G."/>
        </authorList>
    </citation>
    <scope>NUCLEOTIDE SEQUENCE [LARGE SCALE GENOMIC DNA]</scope>
    <source>
        <strain evidence="1">Ar21-2</strain>
    </source>
</reference>
<accession>A0A2H3CNR6</accession>
<dbReference type="InParanoid" id="A0A2H3CNR6"/>
<keyword evidence="3" id="KW-1185">Reference proteome</keyword>
<dbReference type="AlphaFoldDB" id="A0A2H3CNR6"/>
<reference evidence="3" key="1">
    <citation type="journal article" date="2017" name="Nat. Ecol. Evol.">
        <title>Genome expansion and lineage-specific genetic innovations in the forest pathogenic fungi Armillaria.</title>
        <authorList>
            <person name="Sipos G."/>
            <person name="Prasanna A.N."/>
            <person name="Walter M.C."/>
            <person name="O'Connor E."/>
            <person name="Balint B."/>
            <person name="Krizsan K."/>
            <person name="Kiss B."/>
            <person name="Hess J."/>
            <person name="Varga T."/>
            <person name="Slot J."/>
            <person name="Riley R."/>
            <person name="Boka B."/>
            <person name="Rigling D."/>
            <person name="Barry K."/>
            <person name="Lee J."/>
            <person name="Mihaltcheva S."/>
            <person name="LaButti K."/>
            <person name="Lipzen A."/>
            <person name="Waldron R."/>
            <person name="Moloney N.M."/>
            <person name="Sperisen C."/>
            <person name="Kredics L."/>
            <person name="Vagvoelgyi C."/>
            <person name="Patrignani A."/>
            <person name="Fitzpatrick D."/>
            <person name="Nagy I."/>
            <person name="Doyle S."/>
            <person name="Anderson J.B."/>
            <person name="Grigoriev I.V."/>
            <person name="Gueldener U."/>
            <person name="Muensterkoetter M."/>
            <person name="Nagy L.G."/>
        </authorList>
    </citation>
    <scope>NUCLEOTIDE SEQUENCE [LARGE SCALE GENOMIC DNA]</scope>
    <source>
        <strain evidence="3">Ar21-2</strain>
    </source>
</reference>
<organism evidence="1 3">
    <name type="scientific">Armillaria gallica</name>
    <name type="common">Bulbous honey fungus</name>
    <name type="synonym">Armillaria bulbosa</name>
    <dbReference type="NCBI Taxonomy" id="47427"/>
    <lineage>
        <taxon>Eukaryota</taxon>
        <taxon>Fungi</taxon>
        <taxon>Dikarya</taxon>
        <taxon>Basidiomycota</taxon>
        <taxon>Agaricomycotina</taxon>
        <taxon>Agaricomycetes</taxon>
        <taxon>Agaricomycetidae</taxon>
        <taxon>Agaricales</taxon>
        <taxon>Marasmiineae</taxon>
        <taxon>Physalacriaceae</taxon>
        <taxon>Armillaria</taxon>
    </lineage>
</organism>
<proteinExistence type="predicted"/>
<dbReference type="Proteomes" id="UP000217790">
    <property type="component" value="Unassembled WGS sequence"/>
</dbReference>